<dbReference type="InterPro" id="IPR015424">
    <property type="entry name" value="PyrdxlP-dep_Trfase"/>
</dbReference>
<comment type="caution">
    <text evidence="1">The sequence shown here is derived from an EMBL/GenBank/DDBJ whole genome shotgun (WGS) entry which is preliminary data.</text>
</comment>
<dbReference type="EMBL" id="JAAQTO010000005">
    <property type="protein sequence ID" value="NIC04299.1"/>
    <property type="molecule type" value="Genomic_DNA"/>
</dbReference>
<dbReference type="Proteomes" id="UP001318321">
    <property type="component" value="Unassembled WGS sequence"/>
</dbReference>
<sequence>MSLANSFVRHRDNIQGRAIGGYQGLELPLYEKSLNQSTIKINSARSGIKLVLSSLDIKKIWLPAYTCDAVVLAALDLGVSIKFYSIDSNFAVDAALQLKAGEHILITDYYGLCGYTVKQNVHRFGYANTIVDCSQAYFSEQTRAVATIFSPRKFFGLPDGGLLYSKDSRIHQPEQRDNSSESRMPHLISRLTNSPEVAYQQYLEAEQAISDLPVQGMSCLTERLLQAIDYEEVRTARTRNARYLHERLGKYNQLSLAFDDNPAPLCYPFLPSVKTSSRSELISRRVYVPSYWPEVLNRVNKGSFEWKLVTNGLFLPCDQRYNEGDMGRLISLLAIK</sequence>
<gene>
    <name evidence="1" type="ORF">HBJ55_02495</name>
</gene>
<name>A0ABX0PRW4_9GAMM</name>
<accession>A0ABX0PRW4</accession>
<evidence type="ECO:0000313" key="2">
    <source>
        <dbReference type="Proteomes" id="UP001318321"/>
    </source>
</evidence>
<protein>
    <recommendedName>
        <fullName evidence="3">DegT/DnrJ/EryC1/StrS aminotransferase family protein</fullName>
    </recommendedName>
</protein>
<organism evidence="1 2">
    <name type="scientific">Billgrantia bachuensis</name>
    <dbReference type="NCBI Taxonomy" id="2717286"/>
    <lineage>
        <taxon>Bacteria</taxon>
        <taxon>Pseudomonadati</taxon>
        <taxon>Pseudomonadota</taxon>
        <taxon>Gammaproteobacteria</taxon>
        <taxon>Oceanospirillales</taxon>
        <taxon>Halomonadaceae</taxon>
        <taxon>Billgrantia</taxon>
    </lineage>
</organism>
<keyword evidence="2" id="KW-1185">Reference proteome</keyword>
<dbReference type="Gene3D" id="3.40.640.10">
    <property type="entry name" value="Type I PLP-dependent aspartate aminotransferase-like (Major domain)"/>
    <property type="match status" value="1"/>
</dbReference>
<dbReference type="SUPFAM" id="SSF53383">
    <property type="entry name" value="PLP-dependent transferases"/>
    <property type="match status" value="1"/>
</dbReference>
<evidence type="ECO:0000313" key="1">
    <source>
        <dbReference type="EMBL" id="NIC04299.1"/>
    </source>
</evidence>
<evidence type="ECO:0008006" key="3">
    <source>
        <dbReference type="Google" id="ProtNLM"/>
    </source>
</evidence>
<proteinExistence type="predicted"/>
<dbReference type="RefSeq" id="WP_167110734.1">
    <property type="nucleotide sequence ID" value="NZ_JAAQTO010000005.1"/>
</dbReference>
<reference evidence="1 2" key="1">
    <citation type="submission" date="2020-03" db="EMBL/GenBank/DDBJ databases">
        <title>Identification of Halomonas strains.</title>
        <authorList>
            <person name="Xiao Z."/>
            <person name="Dong F."/>
            <person name="Wang Z."/>
            <person name="Zhao J.-Y."/>
        </authorList>
    </citation>
    <scope>NUCLEOTIDE SEQUENCE [LARGE SCALE GENOMIC DNA]</scope>
    <source>
        <strain evidence="1 2">DX6</strain>
    </source>
</reference>
<dbReference type="InterPro" id="IPR015421">
    <property type="entry name" value="PyrdxlP-dep_Trfase_major"/>
</dbReference>